<dbReference type="OrthoDB" id="526228at2759"/>
<dbReference type="PANTHER" id="PTHR15723">
    <property type="entry name" value="CARBOHYDRATE SULFOTRANSFERASE 15"/>
    <property type="match status" value="1"/>
</dbReference>
<dbReference type="Gene3D" id="3.40.50.300">
    <property type="entry name" value="P-loop containing nucleotide triphosphate hydrolases"/>
    <property type="match status" value="1"/>
</dbReference>
<evidence type="ECO:0000259" key="1">
    <source>
        <dbReference type="Pfam" id="PF00685"/>
    </source>
</evidence>
<feature type="domain" description="Sulfotransferase" evidence="1">
    <location>
        <begin position="90"/>
        <end position="211"/>
    </location>
</feature>
<dbReference type="Proteomes" id="UP000230750">
    <property type="component" value="Unassembled WGS sequence"/>
</dbReference>
<protein>
    <submittedName>
        <fullName evidence="2">Putative carbohydrate sulfotransferase 15</fullName>
    </submittedName>
</protein>
<keyword evidence="3" id="KW-1185">Reference proteome</keyword>
<evidence type="ECO:0000313" key="3">
    <source>
        <dbReference type="Proteomes" id="UP000230750"/>
    </source>
</evidence>
<dbReference type="STRING" id="307972.A0A2G8K1X9"/>
<dbReference type="PANTHER" id="PTHR15723:SF0">
    <property type="entry name" value="CARBOHYDRATE SULFOTRANSFERASE 15"/>
    <property type="match status" value="1"/>
</dbReference>
<dbReference type="InterPro" id="IPR027417">
    <property type="entry name" value="P-loop_NTPase"/>
</dbReference>
<dbReference type="GO" id="GO:0019319">
    <property type="term" value="P:hexose biosynthetic process"/>
    <property type="evidence" value="ECO:0007669"/>
    <property type="project" value="TreeGrafter"/>
</dbReference>
<dbReference type="InterPro" id="IPR000863">
    <property type="entry name" value="Sulfotransferase_dom"/>
</dbReference>
<dbReference type="AlphaFoldDB" id="A0A2G8K1X9"/>
<evidence type="ECO:0000313" key="2">
    <source>
        <dbReference type="EMBL" id="PIK41969.1"/>
    </source>
</evidence>
<dbReference type="Pfam" id="PF00685">
    <property type="entry name" value="Sulfotransfer_1"/>
    <property type="match status" value="1"/>
</dbReference>
<accession>A0A2G8K1X9</accession>
<gene>
    <name evidence="2" type="ORF">BSL78_21182</name>
</gene>
<reference evidence="2 3" key="1">
    <citation type="journal article" date="2017" name="PLoS Biol.">
        <title>The sea cucumber genome provides insights into morphological evolution and visceral regeneration.</title>
        <authorList>
            <person name="Zhang X."/>
            <person name="Sun L."/>
            <person name="Yuan J."/>
            <person name="Sun Y."/>
            <person name="Gao Y."/>
            <person name="Zhang L."/>
            <person name="Li S."/>
            <person name="Dai H."/>
            <person name="Hamel J.F."/>
            <person name="Liu C."/>
            <person name="Yu Y."/>
            <person name="Liu S."/>
            <person name="Lin W."/>
            <person name="Guo K."/>
            <person name="Jin S."/>
            <person name="Xu P."/>
            <person name="Storey K.B."/>
            <person name="Huan P."/>
            <person name="Zhang T."/>
            <person name="Zhou Y."/>
            <person name="Zhang J."/>
            <person name="Lin C."/>
            <person name="Li X."/>
            <person name="Xing L."/>
            <person name="Huo D."/>
            <person name="Sun M."/>
            <person name="Wang L."/>
            <person name="Mercier A."/>
            <person name="Li F."/>
            <person name="Yang H."/>
            <person name="Xiang J."/>
        </authorList>
    </citation>
    <scope>NUCLEOTIDE SEQUENCE [LARGE SCALE GENOMIC DNA]</scope>
    <source>
        <strain evidence="2">Shaxun</strain>
        <tissue evidence="2">Muscle</tissue>
    </source>
</reference>
<sequence>MVTLLPNNRGNMVTLIPNTRVNMVTDDSSVQWYLNLYRQQAVKQIQQTPTNIFGDASITNLWGLGMYYWEEHFPNETSPPVILSDLIHAVQPKAKIVVILRDPVDLLWTSYMIGIKNGDRTPEKFEIGTKKYLKEAANCESVHNPLYCAFMCGPEPHYCLGNKIYQGIFYLYLREWVEVFGLENIHVMRLEDWKEDPIGELEGLMKYLELGLYGLFTSIFPIKYGNNGQICVSCSVFEQRRIGLPVYLFGTMRAAVSEALTASLR</sequence>
<dbReference type="GO" id="GO:0050659">
    <property type="term" value="F:N-acetylgalactosamine 4-sulfate 6-O-sulfotransferase activity"/>
    <property type="evidence" value="ECO:0007669"/>
    <property type="project" value="TreeGrafter"/>
</dbReference>
<organism evidence="2 3">
    <name type="scientific">Stichopus japonicus</name>
    <name type="common">Sea cucumber</name>
    <dbReference type="NCBI Taxonomy" id="307972"/>
    <lineage>
        <taxon>Eukaryota</taxon>
        <taxon>Metazoa</taxon>
        <taxon>Echinodermata</taxon>
        <taxon>Eleutherozoa</taxon>
        <taxon>Echinozoa</taxon>
        <taxon>Holothuroidea</taxon>
        <taxon>Aspidochirotacea</taxon>
        <taxon>Aspidochirotida</taxon>
        <taxon>Stichopodidae</taxon>
        <taxon>Apostichopus</taxon>
    </lineage>
</organism>
<keyword evidence="2" id="KW-0808">Transferase</keyword>
<dbReference type="SUPFAM" id="SSF52540">
    <property type="entry name" value="P-loop containing nucleoside triphosphate hydrolases"/>
    <property type="match status" value="1"/>
</dbReference>
<dbReference type="InterPro" id="IPR052654">
    <property type="entry name" value="CS_Sulfotransferase"/>
</dbReference>
<dbReference type="EMBL" id="MRZV01000972">
    <property type="protein sequence ID" value="PIK41969.1"/>
    <property type="molecule type" value="Genomic_DNA"/>
</dbReference>
<proteinExistence type="predicted"/>
<comment type="caution">
    <text evidence="2">The sequence shown here is derived from an EMBL/GenBank/DDBJ whole genome shotgun (WGS) entry which is preliminary data.</text>
</comment>
<name>A0A2G8K1X9_STIJA</name>